<gene>
    <name evidence="2" type="ORF">NYR02_03230</name>
</gene>
<feature type="transmembrane region" description="Helical" evidence="1">
    <location>
        <begin position="7"/>
        <end position="24"/>
    </location>
</feature>
<sequence>MIRHYLILFRTFWLGGLWACAYVVRPLLEHRGFFPQHGMDVMHVMVGLGGVAGCVILLMSRLFHALSWRQLPVQLVLIMTFLSLVYFAFMPWWKLQMMLMHAISVLGLAWLLIAPVSVIRRDHAPAVR</sequence>
<evidence type="ECO:0000313" key="2">
    <source>
        <dbReference type="EMBL" id="MCT7358034.1"/>
    </source>
</evidence>
<evidence type="ECO:0000313" key="3">
    <source>
        <dbReference type="Proteomes" id="UP001147830"/>
    </source>
</evidence>
<keyword evidence="3" id="KW-1185">Reference proteome</keyword>
<reference evidence="2" key="2">
    <citation type="submission" date="2022-08" db="EMBL/GenBank/DDBJ databases">
        <authorList>
            <person name="Dong C."/>
        </authorList>
    </citation>
    <scope>NUCLEOTIDE SEQUENCE</scope>
    <source>
        <strain evidence="2">59MF3M-4</strain>
    </source>
</reference>
<dbReference type="EMBL" id="JAOANI010000012">
    <property type="protein sequence ID" value="MCT7358034.1"/>
    <property type="molecule type" value="Genomic_DNA"/>
</dbReference>
<protein>
    <submittedName>
        <fullName evidence="2">Uncharacterized protein</fullName>
    </submittedName>
</protein>
<feature type="transmembrane region" description="Helical" evidence="1">
    <location>
        <begin position="44"/>
        <end position="63"/>
    </location>
</feature>
<dbReference type="Proteomes" id="UP001147830">
    <property type="component" value="Unassembled WGS sequence"/>
</dbReference>
<accession>A0A9X2WD09</accession>
<keyword evidence="1" id="KW-1133">Transmembrane helix</keyword>
<keyword evidence="1" id="KW-0812">Transmembrane</keyword>
<organism evidence="2 3">
    <name type="scientific">Thalassolituus pacificus</name>
    <dbReference type="NCBI Taxonomy" id="2975440"/>
    <lineage>
        <taxon>Bacteria</taxon>
        <taxon>Pseudomonadati</taxon>
        <taxon>Pseudomonadota</taxon>
        <taxon>Gammaproteobacteria</taxon>
        <taxon>Oceanospirillales</taxon>
        <taxon>Oceanospirillaceae</taxon>
        <taxon>Thalassolituus</taxon>
    </lineage>
</organism>
<evidence type="ECO:0000256" key="1">
    <source>
        <dbReference type="SAM" id="Phobius"/>
    </source>
</evidence>
<feature type="transmembrane region" description="Helical" evidence="1">
    <location>
        <begin position="75"/>
        <end position="93"/>
    </location>
</feature>
<keyword evidence="1" id="KW-0472">Membrane</keyword>
<feature type="transmembrane region" description="Helical" evidence="1">
    <location>
        <begin position="99"/>
        <end position="119"/>
    </location>
</feature>
<comment type="caution">
    <text evidence="2">The sequence shown here is derived from an EMBL/GenBank/DDBJ whole genome shotgun (WGS) entry which is preliminary data.</text>
</comment>
<name>A0A9X2WD09_9GAMM</name>
<proteinExistence type="predicted"/>
<dbReference type="AlphaFoldDB" id="A0A9X2WD09"/>
<dbReference type="RefSeq" id="WP_260974960.1">
    <property type="nucleotide sequence ID" value="NZ_JAOANI010000012.1"/>
</dbReference>
<reference evidence="2" key="1">
    <citation type="journal article" date="2022" name="Front. Microbiol.">
        <title>Genome-based taxonomic rearrangement of Oceanobacter-related bacteria including the description of Thalassolituus hydrocarbonoclasticus sp. nov. and Thalassolituus pacificus sp. nov. and emended description of the genus Thalassolituus.</title>
        <authorList>
            <person name="Dong C."/>
            <person name="Wei L."/>
            <person name="Wang J."/>
            <person name="Lai Q."/>
            <person name="Huang Z."/>
            <person name="Shao Z."/>
        </authorList>
    </citation>
    <scope>NUCLEOTIDE SEQUENCE</scope>
    <source>
        <strain evidence="2">59MF3M-4</strain>
    </source>
</reference>